<proteinExistence type="predicted"/>
<evidence type="ECO:0000313" key="1">
    <source>
        <dbReference type="EMBL" id="SFL49326.1"/>
    </source>
</evidence>
<gene>
    <name evidence="1" type="ORF">SAMN04488125_11661</name>
</gene>
<dbReference type="AlphaFoldDB" id="A0A1I4I6L4"/>
<dbReference type="EMBL" id="FOSV01000016">
    <property type="protein sequence ID" value="SFL49326.1"/>
    <property type="molecule type" value="Genomic_DNA"/>
</dbReference>
<accession>A0A1I4I6L4</accession>
<protein>
    <submittedName>
        <fullName evidence="1">Uncharacterized protein</fullName>
    </submittedName>
</protein>
<dbReference type="Proteomes" id="UP000198804">
    <property type="component" value="Unassembled WGS sequence"/>
</dbReference>
<evidence type="ECO:0000313" key="2">
    <source>
        <dbReference type="Proteomes" id="UP000198804"/>
    </source>
</evidence>
<sequence>MPRWMLVFPAALLLAAVVIVFAFERTGPTQTQDTHVTDGGGRTKTP</sequence>
<reference evidence="2" key="1">
    <citation type="submission" date="2016-10" db="EMBL/GenBank/DDBJ databases">
        <authorList>
            <person name="Varghese N."/>
            <person name="Submissions S."/>
        </authorList>
    </citation>
    <scope>NUCLEOTIDE SEQUENCE [LARGE SCALE GENOMIC DNA]</scope>
    <source>
        <strain evidence="2">CGMCC 1.6474</strain>
    </source>
</reference>
<dbReference type="RefSeq" id="WP_165616486.1">
    <property type="nucleotide sequence ID" value="NZ_FOSV01000016.1"/>
</dbReference>
<keyword evidence="2" id="KW-1185">Reference proteome</keyword>
<organism evidence="1 2">
    <name type="scientific">Methylorubrum salsuginis</name>
    <dbReference type="NCBI Taxonomy" id="414703"/>
    <lineage>
        <taxon>Bacteria</taxon>
        <taxon>Pseudomonadati</taxon>
        <taxon>Pseudomonadota</taxon>
        <taxon>Alphaproteobacteria</taxon>
        <taxon>Hyphomicrobiales</taxon>
        <taxon>Methylobacteriaceae</taxon>
        <taxon>Methylorubrum</taxon>
    </lineage>
</organism>
<name>A0A1I4I6L4_9HYPH</name>